<dbReference type="InterPro" id="IPR005804">
    <property type="entry name" value="FA_desaturase_dom"/>
</dbReference>
<feature type="transmembrane region" description="Helical" evidence="17">
    <location>
        <begin position="420"/>
        <end position="437"/>
    </location>
</feature>
<dbReference type="GO" id="GO:0046872">
    <property type="term" value="F:metal ion binding"/>
    <property type="evidence" value="ECO:0007669"/>
    <property type="project" value="UniProtKB-KW"/>
</dbReference>
<feature type="domain" description="Cytochrome b5 heme-binding" evidence="18">
    <location>
        <begin position="227"/>
        <end position="309"/>
    </location>
</feature>
<evidence type="ECO:0000256" key="10">
    <source>
        <dbReference type="ARBA" id="ARBA00023004"/>
    </source>
</evidence>
<dbReference type="InParanoid" id="A0A168SMZ7"/>
<comment type="subcellular location">
    <subcellularLocation>
        <location evidence="16">Golgi apparatus membrane</location>
        <topology evidence="16">Lipid-anchor</topology>
    </subcellularLocation>
    <subcellularLocation>
        <location evidence="1">Membrane</location>
        <topology evidence="1">Multi-pass membrane protein</topology>
    </subcellularLocation>
</comment>
<keyword evidence="11" id="KW-0443">Lipid metabolism</keyword>
<dbReference type="PANTHER" id="PTHR19353">
    <property type="entry name" value="FATTY ACID DESATURASE 2"/>
    <property type="match status" value="1"/>
</dbReference>
<dbReference type="SMART" id="SM00175">
    <property type="entry name" value="RAB"/>
    <property type="match status" value="1"/>
</dbReference>
<feature type="transmembrane region" description="Helical" evidence="17">
    <location>
        <begin position="384"/>
        <end position="404"/>
    </location>
</feature>
<evidence type="ECO:0000256" key="1">
    <source>
        <dbReference type="ARBA" id="ARBA00004141"/>
    </source>
</evidence>
<evidence type="ECO:0000256" key="16">
    <source>
        <dbReference type="ARBA" id="ARBA00037794"/>
    </source>
</evidence>
<dbReference type="GO" id="GO:0006629">
    <property type="term" value="P:lipid metabolic process"/>
    <property type="evidence" value="ECO:0007669"/>
    <property type="project" value="UniProtKB-KW"/>
</dbReference>
<evidence type="ECO:0000256" key="8">
    <source>
        <dbReference type="ARBA" id="ARBA00022989"/>
    </source>
</evidence>
<dbReference type="PROSITE" id="PS51420">
    <property type="entry name" value="RHO"/>
    <property type="match status" value="1"/>
</dbReference>
<feature type="transmembrane region" description="Helical" evidence="17">
    <location>
        <begin position="499"/>
        <end position="517"/>
    </location>
</feature>
<evidence type="ECO:0000256" key="15">
    <source>
        <dbReference type="ARBA" id="ARBA00023289"/>
    </source>
</evidence>
<keyword evidence="12" id="KW-0342">GTP-binding</keyword>
<dbReference type="CDD" id="cd03506">
    <property type="entry name" value="Delta6-FADS-like"/>
    <property type="match status" value="1"/>
</dbReference>
<dbReference type="GO" id="GO:0006887">
    <property type="term" value="P:exocytosis"/>
    <property type="evidence" value="ECO:0007669"/>
    <property type="project" value="UniProtKB-ARBA"/>
</dbReference>
<sequence length="689" mass="77711">MSRDEEYDYLFKVVLIGDSGVGKTNLLGRFTRNEFNLESKSTIGVEFATRSIEVDSKTVKAQIWDTAGQERYRAITSAYYRGAVGALLVYDISKQSTYESVSRWLKELRDHADSNIVIMLVGNKSDLRHLRAVPTDEAKQFAAENGLSFIETSALDATNVDLSFQRILTGKWVKNGKESRISLLSIYLEIYRIVSNKALESSNNAIKPTGGQTILVSQTPDEQKQDIRIFERDELAKSLQAYKDGIVGEKKYMTIDNKVYDITDFIPDHPGGEQVISTHIGKDATDVFHAMHPASAYELLANCYVGDLAPLSPLQHTNNLDQKAKDKQNSQAFAQEIRDLRDKLQSEGYFEGSALFYTYKVLSTLAICATGLAMLYYGGHSTPVVFAAAVVIGLFWQQCGWLAHDFGHHQVSNDHTKNDLLVLFLGCFCQGFSLSWWKNKHNTHHASTNVSGHDPDIDTAPVLLWDEFATANFYGSLEDNPGMVSRFIAEHVLPYQSRYYFFILGFARFSWALQSLSYSFNQGAINKSPALNWLERSMLVAHWVLFTAWNLLFVGSLTNMVLFFVVSQAVTGYALAFVFAMNHNGMPVISQEQAEEMEFYEIQVVTGRAVSLSPLGDWFFGGLNYQIEHHVFPDMPRHSLPKVKPMIKSICKKYNIPYHDTGMIQGTIEVLKTLDVVQQMCHKFSKKVF</sequence>
<dbReference type="CDD" id="cd01868">
    <property type="entry name" value="Rab11_like"/>
    <property type="match status" value="1"/>
</dbReference>
<evidence type="ECO:0000256" key="5">
    <source>
        <dbReference type="ARBA" id="ARBA00022692"/>
    </source>
</evidence>
<dbReference type="GO" id="GO:0003924">
    <property type="term" value="F:GTPase activity"/>
    <property type="evidence" value="ECO:0007669"/>
    <property type="project" value="InterPro"/>
</dbReference>
<dbReference type="SMART" id="SM01117">
    <property type="entry name" value="Cyt-b5"/>
    <property type="match status" value="1"/>
</dbReference>
<dbReference type="PROSITE" id="PS00191">
    <property type="entry name" value="CYTOCHROME_B5_1"/>
    <property type="match status" value="1"/>
</dbReference>
<dbReference type="NCBIfam" id="TIGR00231">
    <property type="entry name" value="small_GTP"/>
    <property type="match status" value="1"/>
</dbReference>
<keyword evidence="6" id="KW-0479">Metal-binding</keyword>
<evidence type="ECO:0000256" key="2">
    <source>
        <dbReference type="ARBA" id="ARBA00006270"/>
    </source>
</evidence>
<feature type="transmembrane region" description="Helical" evidence="17">
    <location>
        <begin position="537"/>
        <end position="554"/>
    </location>
</feature>
<comment type="similarity">
    <text evidence="2">Belongs to the small GTPase superfamily. Rab family.</text>
</comment>
<dbReference type="PROSITE" id="PS50255">
    <property type="entry name" value="CYTOCHROME_B5_2"/>
    <property type="match status" value="1"/>
</dbReference>
<dbReference type="GO" id="GO:0005525">
    <property type="term" value="F:GTP binding"/>
    <property type="evidence" value="ECO:0007669"/>
    <property type="project" value="UniProtKB-KW"/>
</dbReference>
<dbReference type="Pfam" id="PF00173">
    <property type="entry name" value="Cyt-b5"/>
    <property type="match status" value="1"/>
</dbReference>
<keyword evidence="4" id="KW-0349">Heme</keyword>
<keyword evidence="15" id="KW-0636">Prenylation</keyword>
<keyword evidence="14" id="KW-0449">Lipoprotein</keyword>
<keyword evidence="20" id="KW-1185">Reference proteome</keyword>
<feature type="transmembrane region" description="Helical" evidence="17">
    <location>
        <begin position="354"/>
        <end position="377"/>
    </location>
</feature>
<gene>
    <name evidence="19" type="primary">ABSGL_14333.1 scaffold 14385</name>
</gene>
<evidence type="ECO:0000256" key="6">
    <source>
        <dbReference type="ARBA" id="ARBA00022723"/>
    </source>
</evidence>
<name>A0A168SMZ7_ABSGL</name>
<protein>
    <recommendedName>
        <fullName evidence="18">Cytochrome b5 heme-binding domain-containing protein</fullName>
    </recommendedName>
</protein>
<keyword evidence="8 17" id="KW-1133">Transmembrane helix</keyword>
<dbReference type="GO" id="GO:0020037">
    <property type="term" value="F:heme binding"/>
    <property type="evidence" value="ECO:0007669"/>
    <property type="project" value="InterPro"/>
</dbReference>
<keyword evidence="5 17" id="KW-0812">Transmembrane</keyword>
<dbReference type="InterPro" id="IPR005225">
    <property type="entry name" value="Small_GTP-bd"/>
</dbReference>
<dbReference type="GO" id="GO:0000139">
    <property type="term" value="C:Golgi membrane"/>
    <property type="evidence" value="ECO:0007669"/>
    <property type="project" value="UniProtKB-SubCell"/>
</dbReference>
<dbReference type="SMART" id="SM00174">
    <property type="entry name" value="RHO"/>
    <property type="match status" value="1"/>
</dbReference>
<dbReference type="SUPFAM" id="SSF52540">
    <property type="entry name" value="P-loop containing nucleoside triphosphate hydrolases"/>
    <property type="match status" value="1"/>
</dbReference>
<proteinExistence type="inferred from homology"/>
<dbReference type="PANTHER" id="PTHR19353:SF88">
    <property type="entry name" value="DELTA(5) FATTY ACID DESATURASE FAT-4"/>
    <property type="match status" value="1"/>
</dbReference>
<evidence type="ECO:0000256" key="4">
    <source>
        <dbReference type="ARBA" id="ARBA00022617"/>
    </source>
</evidence>
<evidence type="ECO:0000313" key="20">
    <source>
        <dbReference type="Proteomes" id="UP000078561"/>
    </source>
</evidence>
<evidence type="ECO:0000256" key="17">
    <source>
        <dbReference type="SAM" id="Phobius"/>
    </source>
</evidence>
<dbReference type="AlphaFoldDB" id="A0A168SMZ7"/>
<dbReference type="Gene3D" id="3.10.120.10">
    <property type="entry name" value="Cytochrome b5-like heme/steroid binding domain"/>
    <property type="match status" value="1"/>
</dbReference>
<comment type="similarity">
    <text evidence="3">Belongs to the fatty acid desaturase type 1 family.</text>
</comment>
<dbReference type="SMART" id="SM00173">
    <property type="entry name" value="RAS"/>
    <property type="match status" value="1"/>
</dbReference>
<evidence type="ECO:0000313" key="19">
    <source>
        <dbReference type="EMBL" id="SAM08670.1"/>
    </source>
</evidence>
<dbReference type="SMART" id="SM00176">
    <property type="entry name" value="RAN"/>
    <property type="match status" value="1"/>
</dbReference>
<dbReference type="Pfam" id="PF00487">
    <property type="entry name" value="FA_desaturase"/>
    <property type="match status" value="1"/>
</dbReference>
<evidence type="ECO:0000256" key="13">
    <source>
        <dbReference type="ARBA" id="ARBA00023136"/>
    </source>
</evidence>
<dbReference type="InterPro" id="IPR001199">
    <property type="entry name" value="Cyt_B5-like_heme/steroid-bd"/>
</dbReference>
<reference evidence="19" key="1">
    <citation type="submission" date="2016-04" db="EMBL/GenBank/DDBJ databases">
        <authorList>
            <person name="Evans L.H."/>
            <person name="Alamgir A."/>
            <person name="Owens N."/>
            <person name="Weber N.D."/>
            <person name="Virtaneva K."/>
            <person name="Barbian K."/>
            <person name="Babar A."/>
            <person name="Rosenke K."/>
        </authorList>
    </citation>
    <scope>NUCLEOTIDE SEQUENCE [LARGE SCALE GENOMIC DNA]</scope>
    <source>
        <strain evidence="19">CBS 101.48</strain>
    </source>
</reference>
<dbReference type="InterPro" id="IPR018506">
    <property type="entry name" value="Cyt_B5_heme-BS"/>
</dbReference>
<dbReference type="InterPro" id="IPR036400">
    <property type="entry name" value="Cyt_B5-like_heme/steroid_sf"/>
</dbReference>
<dbReference type="Proteomes" id="UP000078561">
    <property type="component" value="Unassembled WGS sequence"/>
</dbReference>
<organism evidence="19">
    <name type="scientific">Absidia glauca</name>
    <name type="common">Pin mould</name>
    <dbReference type="NCBI Taxonomy" id="4829"/>
    <lineage>
        <taxon>Eukaryota</taxon>
        <taxon>Fungi</taxon>
        <taxon>Fungi incertae sedis</taxon>
        <taxon>Mucoromycota</taxon>
        <taxon>Mucoromycotina</taxon>
        <taxon>Mucoromycetes</taxon>
        <taxon>Mucorales</taxon>
        <taxon>Cunninghamellaceae</taxon>
        <taxon>Absidia</taxon>
    </lineage>
</organism>
<keyword evidence="7" id="KW-0547">Nucleotide-binding</keyword>
<keyword evidence="13 17" id="KW-0472">Membrane</keyword>
<keyword evidence="10" id="KW-0408">Iron</keyword>
<evidence type="ECO:0000256" key="12">
    <source>
        <dbReference type="ARBA" id="ARBA00023134"/>
    </source>
</evidence>
<dbReference type="PRINTS" id="PR00363">
    <property type="entry name" value="CYTOCHROMEB5"/>
</dbReference>
<evidence type="ECO:0000259" key="18">
    <source>
        <dbReference type="PROSITE" id="PS50255"/>
    </source>
</evidence>
<dbReference type="OMA" id="FGGMQYQ"/>
<dbReference type="FunFam" id="3.40.50.300:FF:000067">
    <property type="entry name" value="ras-related protein RABA1f"/>
    <property type="match status" value="1"/>
</dbReference>
<accession>A0A168SMZ7</accession>
<keyword evidence="9" id="KW-0560">Oxidoreductase</keyword>
<evidence type="ECO:0000256" key="14">
    <source>
        <dbReference type="ARBA" id="ARBA00023288"/>
    </source>
</evidence>
<dbReference type="SUPFAM" id="SSF55856">
    <property type="entry name" value="Cytochrome b5-like heme/steroid binding domain"/>
    <property type="match status" value="1"/>
</dbReference>
<dbReference type="OrthoDB" id="260091at2759"/>
<dbReference type="STRING" id="4829.A0A168SMZ7"/>
<dbReference type="Pfam" id="PF00071">
    <property type="entry name" value="Ras"/>
    <property type="match status" value="1"/>
</dbReference>
<evidence type="ECO:0000256" key="3">
    <source>
        <dbReference type="ARBA" id="ARBA00009295"/>
    </source>
</evidence>
<dbReference type="InterPro" id="IPR027417">
    <property type="entry name" value="P-loop_NTPase"/>
</dbReference>
<dbReference type="Gene3D" id="3.40.50.300">
    <property type="entry name" value="P-loop containing nucleotide triphosphate hydrolases"/>
    <property type="match status" value="1"/>
</dbReference>
<evidence type="ECO:0000256" key="9">
    <source>
        <dbReference type="ARBA" id="ARBA00023002"/>
    </source>
</evidence>
<dbReference type="InterPro" id="IPR001806">
    <property type="entry name" value="Small_GTPase"/>
</dbReference>
<dbReference type="GO" id="GO:0016717">
    <property type="term" value="F:oxidoreductase activity, acting on paired donors, with oxidation of a pair of donors resulting in the reduction of molecular oxygen to two molecules of water"/>
    <property type="evidence" value="ECO:0007669"/>
    <property type="project" value="TreeGrafter"/>
</dbReference>
<dbReference type="PROSITE" id="PS51421">
    <property type="entry name" value="RAS"/>
    <property type="match status" value="1"/>
</dbReference>
<dbReference type="GO" id="GO:0016197">
    <property type="term" value="P:endosomal transport"/>
    <property type="evidence" value="ECO:0007669"/>
    <property type="project" value="UniProtKB-ARBA"/>
</dbReference>
<evidence type="ECO:0000256" key="7">
    <source>
        <dbReference type="ARBA" id="ARBA00022741"/>
    </source>
</evidence>
<dbReference type="EMBL" id="LT554895">
    <property type="protein sequence ID" value="SAM08670.1"/>
    <property type="molecule type" value="Genomic_DNA"/>
</dbReference>
<dbReference type="PRINTS" id="PR00449">
    <property type="entry name" value="RASTRNSFRMNG"/>
</dbReference>
<dbReference type="InterPro" id="IPR012171">
    <property type="entry name" value="Fatty_acid_desaturase"/>
</dbReference>
<dbReference type="PROSITE" id="PS51419">
    <property type="entry name" value="RAB"/>
    <property type="match status" value="1"/>
</dbReference>
<evidence type="ECO:0000256" key="11">
    <source>
        <dbReference type="ARBA" id="ARBA00023098"/>
    </source>
</evidence>
<feature type="transmembrane region" description="Helical" evidence="17">
    <location>
        <begin position="561"/>
        <end position="581"/>
    </location>
</feature>